<dbReference type="AlphaFoldDB" id="A0A3G2T7S1"/>
<protein>
    <submittedName>
        <fullName evidence="1">Uncharacterized protein</fullName>
    </submittedName>
</protein>
<organism evidence="1 2">
    <name type="scientific">Acinetobacter wuhouensis</name>
    <dbReference type="NCBI Taxonomy" id="1879050"/>
    <lineage>
        <taxon>Bacteria</taxon>
        <taxon>Pseudomonadati</taxon>
        <taxon>Pseudomonadota</taxon>
        <taxon>Gammaproteobacteria</taxon>
        <taxon>Moraxellales</taxon>
        <taxon>Moraxellaceae</taxon>
        <taxon>Acinetobacter</taxon>
    </lineage>
</organism>
<proteinExistence type="predicted"/>
<evidence type="ECO:0000313" key="2">
    <source>
        <dbReference type="Proteomes" id="UP000279962"/>
    </source>
</evidence>
<dbReference type="Proteomes" id="UP000279962">
    <property type="component" value="Chromosome"/>
</dbReference>
<accession>A0A3G2T7S1</accession>
<dbReference type="EMBL" id="CP033133">
    <property type="protein sequence ID" value="AYO56393.1"/>
    <property type="molecule type" value="Genomic_DNA"/>
</dbReference>
<name>A0A3G2T7S1_9GAMM</name>
<sequence length="65" mass="7691">MVDDYLIQNDHVIAYSLYTDKAQEKWVYVMYINTEHDADDSDDLVEGWVKLKDFKKLDDYVAVAK</sequence>
<reference evidence="1 2" key="1">
    <citation type="submission" date="2018-10" db="EMBL/GenBank/DDBJ databases">
        <title>The complete genome of Acinetobacter wuhouensis strain WCHAW010062.</title>
        <authorList>
            <person name="Hu Y."/>
            <person name="Long H."/>
            <person name="Feng Y."/>
            <person name="Zong Z."/>
        </authorList>
    </citation>
    <scope>NUCLEOTIDE SEQUENCE [LARGE SCALE GENOMIC DNA]</scope>
    <source>
        <strain evidence="1 2">WCHAW010062</strain>
    </source>
</reference>
<gene>
    <name evidence="1" type="ORF">CDG68_22255</name>
</gene>
<evidence type="ECO:0000313" key="1">
    <source>
        <dbReference type="EMBL" id="AYO56393.1"/>
    </source>
</evidence>